<dbReference type="EC" id="6.1.1.14" evidence="10"/>
<keyword evidence="3 10" id="KW-0963">Cytoplasm</keyword>
<accession>A0ABZ2N376</accession>
<dbReference type="PRINTS" id="PR01045">
    <property type="entry name" value="TRNASYNTHGB"/>
</dbReference>
<dbReference type="EMBL" id="CP147404">
    <property type="protein sequence ID" value="WXB92061.1"/>
    <property type="molecule type" value="Genomic_DNA"/>
</dbReference>
<comment type="subunit">
    <text evidence="10">Tetramer of two alpha and two beta subunits.</text>
</comment>
<comment type="subcellular location">
    <subcellularLocation>
        <location evidence="1 10">Cytoplasm</location>
    </subcellularLocation>
</comment>
<dbReference type="Pfam" id="PF02092">
    <property type="entry name" value="tRNA_synt_2f"/>
    <property type="match status" value="1"/>
</dbReference>
<evidence type="ECO:0000313" key="12">
    <source>
        <dbReference type="EMBL" id="WXB92061.1"/>
    </source>
</evidence>
<proteinExistence type="inferred from homology"/>
<comment type="catalytic activity">
    <reaction evidence="9 10">
        <text>tRNA(Gly) + glycine + ATP = glycyl-tRNA(Gly) + AMP + diphosphate</text>
        <dbReference type="Rhea" id="RHEA:16013"/>
        <dbReference type="Rhea" id="RHEA-COMP:9664"/>
        <dbReference type="Rhea" id="RHEA-COMP:9683"/>
        <dbReference type="ChEBI" id="CHEBI:30616"/>
        <dbReference type="ChEBI" id="CHEBI:33019"/>
        <dbReference type="ChEBI" id="CHEBI:57305"/>
        <dbReference type="ChEBI" id="CHEBI:78442"/>
        <dbReference type="ChEBI" id="CHEBI:78522"/>
        <dbReference type="ChEBI" id="CHEBI:456215"/>
        <dbReference type="EC" id="6.1.1.14"/>
    </reaction>
</comment>
<organism evidence="12 13">
    <name type="scientific">Bacillus kandeliae</name>
    <dbReference type="NCBI Taxonomy" id="3129297"/>
    <lineage>
        <taxon>Bacteria</taxon>
        <taxon>Bacillati</taxon>
        <taxon>Bacillota</taxon>
        <taxon>Bacilli</taxon>
        <taxon>Bacillales</taxon>
        <taxon>Bacillaceae</taxon>
        <taxon>Bacillus</taxon>
    </lineage>
</organism>
<evidence type="ECO:0000256" key="5">
    <source>
        <dbReference type="ARBA" id="ARBA00022741"/>
    </source>
</evidence>
<evidence type="ECO:0000259" key="11">
    <source>
        <dbReference type="Pfam" id="PF05746"/>
    </source>
</evidence>
<evidence type="ECO:0000256" key="4">
    <source>
        <dbReference type="ARBA" id="ARBA00022598"/>
    </source>
</evidence>
<comment type="similarity">
    <text evidence="2 10">Belongs to the class-II aminoacyl-tRNA synthetase family.</text>
</comment>
<keyword evidence="5 10" id="KW-0547">Nucleotide-binding</keyword>
<evidence type="ECO:0000256" key="6">
    <source>
        <dbReference type="ARBA" id="ARBA00022840"/>
    </source>
</evidence>
<keyword evidence="4 10" id="KW-0436">Ligase</keyword>
<dbReference type="NCBIfam" id="TIGR00211">
    <property type="entry name" value="glyS"/>
    <property type="match status" value="1"/>
</dbReference>
<protein>
    <recommendedName>
        <fullName evidence="10">Glycine--tRNA ligase beta subunit</fullName>
        <ecNumber evidence="10">6.1.1.14</ecNumber>
    </recommendedName>
    <alternativeName>
        <fullName evidence="10">Glycyl-tRNA synthetase beta subunit</fullName>
        <shortName evidence="10">GlyRS</shortName>
    </alternativeName>
</protein>
<dbReference type="HAMAP" id="MF_00255">
    <property type="entry name" value="Gly_tRNA_synth_beta"/>
    <property type="match status" value="1"/>
</dbReference>
<dbReference type="InterPro" id="IPR006194">
    <property type="entry name" value="Gly-tRNA-synth_heterodimer"/>
</dbReference>
<evidence type="ECO:0000256" key="1">
    <source>
        <dbReference type="ARBA" id="ARBA00004496"/>
    </source>
</evidence>
<evidence type="ECO:0000256" key="10">
    <source>
        <dbReference type="HAMAP-Rule" id="MF_00255"/>
    </source>
</evidence>
<dbReference type="PANTHER" id="PTHR30075:SF2">
    <property type="entry name" value="GLYCINE--TRNA LIGASE, CHLOROPLASTIC_MITOCHONDRIAL 2"/>
    <property type="match status" value="1"/>
</dbReference>
<dbReference type="Proteomes" id="UP001387364">
    <property type="component" value="Chromosome"/>
</dbReference>
<keyword evidence="13" id="KW-1185">Reference proteome</keyword>
<dbReference type="InterPro" id="IPR008909">
    <property type="entry name" value="DALR_anticod-bd"/>
</dbReference>
<dbReference type="GO" id="GO:0004820">
    <property type="term" value="F:glycine-tRNA ligase activity"/>
    <property type="evidence" value="ECO:0007669"/>
    <property type="project" value="UniProtKB-EC"/>
</dbReference>
<evidence type="ECO:0000313" key="13">
    <source>
        <dbReference type="Proteomes" id="UP001387364"/>
    </source>
</evidence>
<evidence type="ECO:0000256" key="7">
    <source>
        <dbReference type="ARBA" id="ARBA00022917"/>
    </source>
</evidence>
<evidence type="ECO:0000256" key="8">
    <source>
        <dbReference type="ARBA" id="ARBA00023146"/>
    </source>
</evidence>
<evidence type="ECO:0000256" key="9">
    <source>
        <dbReference type="ARBA" id="ARBA00047937"/>
    </source>
</evidence>
<keyword evidence="6 10" id="KW-0067">ATP-binding</keyword>
<gene>
    <name evidence="10 12" type="primary">glyS</name>
    <name evidence="12" type="ORF">WDJ61_12455</name>
</gene>
<evidence type="ECO:0000256" key="2">
    <source>
        <dbReference type="ARBA" id="ARBA00008226"/>
    </source>
</evidence>
<feature type="domain" description="DALR anticodon binding" evidence="11">
    <location>
        <begin position="585"/>
        <end position="678"/>
    </location>
</feature>
<keyword evidence="7 10" id="KW-0648">Protein biosynthesis</keyword>
<name>A0ABZ2N376_9BACI</name>
<dbReference type="PANTHER" id="PTHR30075">
    <property type="entry name" value="GLYCYL-TRNA SYNTHETASE"/>
    <property type="match status" value="1"/>
</dbReference>
<sequence length="690" mass="78142">MNKRDLLLEIGLEEMPARFVTESMNQLGQKVEAFLTEQKIAHGDIQVFSTPRRLAVIVKDVAEAQPDMEEEAKGPAKKIALSEDGEWSKAAIGFTRGQGMTVDDIYFKEIKGIEYAHVNKFVKGQPAKELLPELREVITSLHFGKNMRWADNDLRYIRPIKWIIALFGQDVIPFSITNVSTNNQTNGHRFLGEQVEITDASTYVQRLEEQHVIAEPEKRKAMIREQLITIEKDQSWVIPVDEALLEEVNNLVEFPTALYGSFNQEFLELPEEVLITSMKEHQRYFPVKDQDGTLLPYFVTVRNGDSRALDKVAHGNEKVLRARLADADFFYKEDQKTTIDTFLNKLTTIVYHEKIGTLAEKVARIRKAAVTLAELTGAESETKSKADRAAQICKFDLVTQMVYEFPELQGIMGEKYALQKGEDQEVARAINEHYQPRHAEDDTPATLTGALVSLADKLDTIVSCFAVGIIPTGSQDPYALRRQAAGIVHILADKKWNVSLEEVLEAVIAIVKEDQIGDKEAHTLLEELMVFFKMRVKYNLQEQEVRYDIIDAVLEGRIGVLPVLFEKAAVLMAHKEDADFKEAMEALSRVLNIAKKAEGTGDVDPGLFINDEEQALYEAVTRVQEAFETTELAEEKYQLLIGLQPVIESYFEHTMVMAQEANIKTNRLYQMKTLAHLITEFADFNAILVK</sequence>
<keyword evidence="8 10" id="KW-0030">Aminoacyl-tRNA synthetase</keyword>
<dbReference type="RefSeq" id="WP_338750171.1">
    <property type="nucleotide sequence ID" value="NZ_CP147404.1"/>
</dbReference>
<dbReference type="InterPro" id="IPR015944">
    <property type="entry name" value="Gly-tRNA-synth_bsu"/>
</dbReference>
<reference evidence="12 13" key="1">
    <citation type="submission" date="2024-02" db="EMBL/GenBank/DDBJ databases">
        <title>Seven novel Bacillus-like species.</title>
        <authorList>
            <person name="Liu G."/>
        </authorList>
    </citation>
    <scope>NUCLEOTIDE SEQUENCE [LARGE SCALE GENOMIC DNA]</scope>
    <source>
        <strain evidence="12 13">FJAT-52991</strain>
    </source>
</reference>
<dbReference type="SUPFAM" id="SSF109604">
    <property type="entry name" value="HD-domain/PDEase-like"/>
    <property type="match status" value="1"/>
</dbReference>
<evidence type="ECO:0000256" key="3">
    <source>
        <dbReference type="ARBA" id="ARBA00022490"/>
    </source>
</evidence>
<dbReference type="Pfam" id="PF05746">
    <property type="entry name" value="DALR_1"/>
    <property type="match status" value="1"/>
</dbReference>
<dbReference type="PROSITE" id="PS50861">
    <property type="entry name" value="AA_TRNA_LIGASE_II_GLYAB"/>
    <property type="match status" value="1"/>
</dbReference>